<dbReference type="CDD" id="cd00293">
    <property type="entry name" value="USP-like"/>
    <property type="match status" value="1"/>
</dbReference>
<proteinExistence type="inferred from homology"/>
<evidence type="ECO:0000256" key="1">
    <source>
        <dbReference type="ARBA" id="ARBA00008791"/>
    </source>
</evidence>
<evidence type="ECO:0000259" key="2">
    <source>
        <dbReference type="Pfam" id="PF00582"/>
    </source>
</evidence>
<evidence type="ECO:0000313" key="3">
    <source>
        <dbReference type="EMBL" id="RNJ25680.1"/>
    </source>
</evidence>
<dbReference type="SUPFAM" id="SSF52402">
    <property type="entry name" value="Adenine nucleotide alpha hydrolases-like"/>
    <property type="match status" value="1"/>
</dbReference>
<dbReference type="EMBL" id="RJJC01000001">
    <property type="protein sequence ID" value="RNJ25680.1"/>
    <property type="molecule type" value="Genomic_DNA"/>
</dbReference>
<accession>A0AAJ4R7J4</accession>
<sequence>MGTKIVVPVDGSDQSQKALEYTYEHFPDATVTLLHVINPARAGYGAQAGLPSFSEEWYEEAEAAAEELFEAAKADAPEGMTIETATEVGQPARTIVEFTEENDHDKIIIGSHGRKGISRVLLGSVAETVVRRAHVPVTVAR</sequence>
<dbReference type="Proteomes" id="UP000270581">
    <property type="component" value="Unassembled WGS sequence"/>
</dbReference>
<dbReference type="InterPro" id="IPR014729">
    <property type="entry name" value="Rossmann-like_a/b/a_fold"/>
</dbReference>
<dbReference type="Gene3D" id="3.40.50.620">
    <property type="entry name" value="HUPs"/>
    <property type="match status" value="1"/>
</dbReference>
<dbReference type="Pfam" id="PF00582">
    <property type="entry name" value="Usp"/>
    <property type="match status" value="1"/>
</dbReference>
<keyword evidence="4" id="KW-1185">Reference proteome</keyword>
<name>A0AAJ4R7J4_9EURY</name>
<feature type="domain" description="UspA" evidence="2">
    <location>
        <begin position="3"/>
        <end position="141"/>
    </location>
</feature>
<reference evidence="3 4" key="1">
    <citation type="submission" date="2018-11" db="EMBL/GenBank/DDBJ databases">
        <title>Genome sequences of Natronomonas sp. CBA1133.</title>
        <authorList>
            <person name="Roh S.W."/>
            <person name="Cha I.-T."/>
        </authorList>
    </citation>
    <scope>NUCLEOTIDE SEQUENCE [LARGE SCALE GENOMIC DNA]</scope>
    <source>
        <strain evidence="3 4">CBA1133</strain>
    </source>
</reference>
<comment type="caution">
    <text evidence="3">The sequence shown here is derived from an EMBL/GenBank/DDBJ whole genome shotgun (WGS) entry which is preliminary data.</text>
</comment>
<dbReference type="PANTHER" id="PTHR46268:SF24">
    <property type="entry name" value="UNIVERSAL STRESS PROTEIN"/>
    <property type="match status" value="1"/>
</dbReference>
<dbReference type="InterPro" id="IPR006016">
    <property type="entry name" value="UspA"/>
</dbReference>
<gene>
    <name evidence="3" type="ORF">Nmn1133_02575</name>
</gene>
<evidence type="ECO:0000313" key="4">
    <source>
        <dbReference type="Proteomes" id="UP000270581"/>
    </source>
</evidence>
<dbReference type="PANTHER" id="PTHR46268">
    <property type="entry name" value="STRESS RESPONSE PROTEIN NHAX"/>
    <property type="match status" value="1"/>
</dbReference>
<dbReference type="RefSeq" id="WP_075937951.1">
    <property type="nucleotide sequence ID" value="NZ_BDJH01000002.1"/>
</dbReference>
<dbReference type="InterPro" id="IPR006015">
    <property type="entry name" value="Universal_stress_UspA"/>
</dbReference>
<dbReference type="AlphaFoldDB" id="A0AAJ4R7J4"/>
<dbReference type="PRINTS" id="PR01438">
    <property type="entry name" value="UNVRSLSTRESS"/>
</dbReference>
<organism evidence="3 4">
    <name type="scientific">Halosegnis longus</name>
    <dbReference type="NCBI Taxonomy" id="2216012"/>
    <lineage>
        <taxon>Archaea</taxon>
        <taxon>Methanobacteriati</taxon>
        <taxon>Methanobacteriota</taxon>
        <taxon>Stenosarchaea group</taxon>
        <taxon>Halobacteria</taxon>
        <taxon>Halobacteriales</taxon>
        <taxon>Natronomonadaceae</taxon>
        <taxon>Halosegnis</taxon>
    </lineage>
</organism>
<comment type="similarity">
    <text evidence="1">Belongs to the universal stress protein A family.</text>
</comment>
<protein>
    <submittedName>
        <fullName evidence="3">Universal stress protein</fullName>
    </submittedName>
</protein>